<evidence type="ECO:0008006" key="3">
    <source>
        <dbReference type="Google" id="ProtNLM"/>
    </source>
</evidence>
<reference evidence="1 2" key="2">
    <citation type="submission" date="2017-09" db="EMBL/GenBank/DDBJ databases">
        <title>Extensive intraspecific genome diversity in a model arbuscular mycorrhizal fungus.</title>
        <authorList>
            <person name="Chen E.C."/>
            <person name="Morin E."/>
            <person name="Beaudet D."/>
            <person name="Noel J."/>
            <person name="Ndikumana S."/>
            <person name="Charron P."/>
            <person name="St-Onge C."/>
            <person name="Giorgi J."/>
            <person name="Grigoriev I.V."/>
            <person name="Roux C."/>
            <person name="Martin F.M."/>
            <person name="Corradi N."/>
        </authorList>
    </citation>
    <scope>NUCLEOTIDE SEQUENCE [LARGE SCALE GENOMIC DNA]</scope>
    <source>
        <strain evidence="1 2">A5</strain>
    </source>
</reference>
<dbReference type="EMBL" id="LLXJ01006052">
    <property type="protein sequence ID" value="PKB94449.1"/>
    <property type="molecule type" value="Genomic_DNA"/>
</dbReference>
<evidence type="ECO:0000313" key="1">
    <source>
        <dbReference type="EMBL" id="PKB94449.1"/>
    </source>
</evidence>
<comment type="caution">
    <text evidence="1">The sequence shown here is derived from an EMBL/GenBank/DDBJ whole genome shotgun (WGS) entry which is preliminary data.</text>
</comment>
<organism evidence="1 2">
    <name type="scientific">Rhizophagus irregularis</name>
    <dbReference type="NCBI Taxonomy" id="588596"/>
    <lineage>
        <taxon>Eukaryota</taxon>
        <taxon>Fungi</taxon>
        <taxon>Fungi incertae sedis</taxon>
        <taxon>Mucoromycota</taxon>
        <taxon>Glomeromycotina</taxon>
        <taxon>Glomeromycetes</taxon>
        <taxon>Glomerales</taxon>
        <taxon>Glomeraceae</taxon>
        <taxon>Rhizophagus</taxon>
    </lineage>
</organism>
<feature type="non-terminal residue" evidence="1">
    <location>
        <position position="107"/>
    </location>
</feature>
<evidence type="ECO:0000313" key="2">
    <source>
        <dbReference type="Proteomes" id="UP000232722"/>
    </source>
</evidence>
<accession>A0A2N0NIP4</accession>
<sequence length="107" mass="12795">WNHLHHHINNKFLFYNLKLEKAVKERSEILRGHYIMTIGMYFQLEQLIFIDESAKDERTACRQYGYSSRNQAAVKKLPNMNAFPQQNNVLVMDNAQIHHDEYLVNFI</sequence>
<name>A0A2N0NIP4_9GLOM</name>
<proteinExistence type="predicted"/>
<protein>
    <recommendedName>
        <fullName evidence="3">Tc1-like transposase DDE domain-containing protein</fullName>
    </recommendedName>
</protein>
<reference evidence="1 2" key="1">
    <citation type="submission" date="2016-04" db="EMBL/GenBank/DDBJ databases">
        <title>Genome analyses suggest a sexual origin of heterokaryosis in a supposedly ancient asexual fungus.</title>
        <authorList>
            <person name="Ropars J."/>
            <person name="Sedzielewska K."/>
            <person name="Noel J."/>
            <person name="Charron P."/>
            <person name="Farinelli L."/>
            <person name="Marton T."/>
            <person name="Kruger M."/>
            <person name="Pelin A."/>
            <person name="Brachmann A."/>
            <person name="Corradi N."/>
        </authorList>
    </citation>
    <scope>NUCLEOTIDE SEQUENCE [LARGE SCALE GENOMIC DNA]</scope>
    <source>
        <strain evidence="1 2">A5</strain>
    </source>
</reference>
<feature type="non-terminal residue" evidence="1">
    <location>
        <position position="1"/>
    </location>
</feature>
<dbReference type="AlphaFoldDB" id="A0A2N0NIP4"/>
<dbReference type="Proteomes" id="UP000232722">
    <property type="component" value="Unassembled WGS sequence"/>
</dbReference>
<gene>
    <name evidence="1" type="ORF">RhiirA5_261869</name>
</gene>